<dbReference type="OrthoDB" id="914120at2759"/>
<organism evidence="4 5">
    <name type="scientific">Genlisea aurea</name>
    <dbReference type="NCBI Taxonomy" id="192259"/>
    <lineage>
        <taxon>Eukaryota</taxon>
        <taxon>Viridiplantae</taxon>
        <taxon>Streptophyta</taxon>
        <taxon>Embryophyta</taxon>
        <taxon>Tracheophyta</taxon>
        <taxon>Spermatophyta</taxon>
        <taxon>Magnoliopsida</taxon>
        <taxon>eudicotyledons</taxon>
        <taxon>Gunneridae</taxon>
        <taxon>Pentapetalae</taxon>
        <taxon>asterids</taxon>
        <taxon>lamiids</taxon>
        <taxon>Lamiales</taxon>
        <taxon>Lentibulariaceae</taxon>
        <taxon>Genlisea</taxon>
    </lineage>
</organism>
<dbReference type="PANTHER" id="PTHR33142">
    <property type="entry name" value="CYCLIN-DEPENDENT PROTEIN KINASE INHIBITOR SMR13"/>
    <property type="match status" value="1"/>
</dbReference>
<protein>
    <submittedName>
        <fullName evidence="4">Uncharacterized protein</fullName>
    </submittedName>
</protein>
<keyword evidence="1" id="KW-0649">Protein kinase inhibitor</keyword>
<dbReference type="GO" id="GO:0032875">
    <property type="term" value="P:regulation of DNA endoreduplication"/>
    <property type="evidence" value="ECO:0007669"/>
    <property type="project" value="InterPro"/>
</dbReference>
<dbReference type="AlphaFoldDB" id="S8D013"/>
<dbReference type="GO" id="GO:0004860">
    <property type="term" value="F:protein kinase inhibitor activity"/>
    <property type="evidence" value="ECO:0007669"/>
    <property type="project" value="UniProtKB-KW"/>
</dbReference>
<dbReference type="InterPro" id="IPR040389">
    <property type="entry name" value="SMR"/>
</dbReference>
<evidence type="ECO:0000256" key="2">
    <source>
        <dbReference type="ARBA" id="ARBA00023306"/>
    </source>
</evidence>
<feature type="non-terminal residue" evidence="4">
    <location>
        <position position="66"/>
    </location>
</feature>
<evidence type="ECO:0000256" key="1">
    <source>
        <dbReference type="ARBA" id="ARBA00023013"/>
    </source>
</evidence>
<reference evidence="4 5" key="1">
    <citation type="journal article" date="2013" name="BMC Genomics">
        <title>The miniature genome of a carnivorous plant Genlisea aurea contains a low number of genes and short non-coding sequences.</title>
        <authorList>
            <person name="Leushkin E.V."/>
            <person name="Sutormin R.A."/>
            <person name="Nabieva E.R."/>
            <person name="Penin A.A."/>
            <person name="Kondrashov A.S."/>
            <person name="Logacheva M.D."/>
        </authorList>
    </citation>
    <scope>NUCLEOTIDE SEQUENCE [LARGE SCALE GENOMIC DNA]</scope>
</reference>
<keyword evidence="2" id="KW-0131">Cell cycle</keyword>
<accession>S8D013</accession>
<proteinExistence type="predicted"/>
<gene>
    <name evidence="4" type="ORF">M569_02107</name>
</gene>
<sequence length="66" mass="7466">TEEEEDGFKTPTSSDCKIPIPTECPPAPRKRRRPGIRNSKPLSLPPSNVRCRLRFEVEAAEVESIF</sequence>
<dbReference type="Proteomes" id="UP000015453">
    <property type="component" value="Unassembled WGS sequence"/>
</dbReference>
<dbReference type="GO" id="GO:0005634">
    <property type="term" value="C:nucleus"/>
    <property type="evidence" value="ECO:0007669"/>
    <property type="project" value="TreeGrafter"/>
</dbReference>
<feature type="region of interest" description="Disordered" evidence="3">
    <location>
        <begin position="1"/>
        <end position="45"/>
    </location>
</feature>
<dbReference type="EMBL" id="AUSU01000754">
    <property type="protein sequence ID" value="EPS72650.1"/>
    <property type="molecule type" value="Genomic_DNA"/>
</dbReference>
<keyword evidence="5" id="KW-1185">Reference proteome</keyword>
<comment type="caution">
    <text evidence="4">The sequence shown here is derived from an EMBL/GenBank/DDBJ whole genome shotgun (WGS) entry which is preliminary data.</text>
</comment>
<feature type="non-terminal residue" evidence="4">
    <location>
        <position position="1"/>
    </location>
</feature>
<evidence type="ECO:0000313" key="5">
    <source>
        <dbReference type="Proteomes" id="UP000015453"/>
    </source>
</evidence>
<dbReference type="PANTHER" id="PTHR33142:SF8">
    <property type="entry name" value="CYCLIN-DEPENDENT PROTEIN KINASE INHIBITOR SMR9"/>
    <property type="match status" value="1"/>
</dbReference>
<evidence type="ECO:0000256" key="3">
    <source>
        <dbReference type="SAM" id="MobiDB-lite"/>
    </source>
</evidence>
<evidence type="ECO:0000313" key="4">
    <source>
        <dbReference type="EMBL" id="EPS72650.1"/>
    </source>
</evidence>
<name>S8D013_9LAMI</name>